<sequence length="275" mass="29736">MNLGPLALSSGLLALLFGVIAALATAGFLHRRGYADTGNPLFLILGLGLLGARLAYVAGWWPQYAQQPLSILNIRDHGFDPLAGTLGVIVAALLVGWRRPSLRRPLAASVVIGIAATGFAALLACKLTAQAQAPLPTLQLGDLDGRAVDVESLRGQPTVINLWATWCGPCRREMPVLAEAQRTMPQVRFVFADQGESAATVRQFLQAQQLTLQHVLTDENLQLSNYYNVRGYPTTLFIDARGRLRDTHMGELSRATLADRLQRIEADLPPSPAGR</sequence>
<dbReference type="InterPro" id="IPR000866">
    <property type="entry name" value="AhpC/TSA"/>
</dbReference>
<dbReference type="GO" id="GO:0008961">
    <property type="term" value="F:phosphatidylglycerol-prolipoprotein diacylglyceryl transferase activity"/>
    <property type="evidence" value="ECO:0007669"/>
    <property type="project" value="InterPro"/>
</dbReference>
<dbReference type="InterPro" id="IPR017937">
    <property type="entry name" value="Thioredoxin_CS"/>
</dbReference>
<gene>
    <name evidence="7" type="ORF">ABNK63_00680</name>
</gene>
<dbReference type="InterPro" id="IPR001640">
    <property type="entry name" value="Lgt"/>
</dbReference>
<evidence type="ECO:0000256" key="5">
    <source>
        <dbReference type="SAM" id="Phobius"/>
    </source>
</evidence>
<feature type="domain" description="Thioredoxin" evidence="6">
    <location>
        <begin position="129"/>
        <end position="266"/>
    </location>
</feature>
<keyword evidence="2" id="KW-0201">Cytochrome c-type biogenesis</keyword>
<protein>
    <submittedName>
        <fullName evidence="7">TlpA disulfide reductase family protein</fullName>
    </submittedName>
</protein>
<dbReference type="InterPro" id="IPR050553">
    <property type="entry name" value="Thioredoxin_ResA/DsbE_sf"/>
</dbReference>
<evidence type="ECO:0000256" key="2">
    <source>
        <dbReference type="ARBA" id="ARBA00022748"/>
    </source>
</evidence>
<dbReference type="CDD" id="cd02966">
    <property type="entry name" value="TlpA_like_family"/>
    <property type="match status" value="1"/>
</dbReference>
<dbReference type="Pfam" id="PF00578">
    <property type="entry name" value="AhpC-TSA"/>
    <property type="match status" value="1"/>
</dbReference>
<dbReference type="Gene3D" id="3.40.30.10">
    <property type="entry name" value="Glutaredoxin"/>
    <property type="match status" value="1"/>
</dbReference>
<dbReference type="PROSITE" id="PS51352">
    <property type="entry name" value="THIOREDOXIN_2"/>
    <property type="match status" value="1"/>
</dbReference>
<feature type="transmembrane region" description="Helical" evidence="5">
    <location>
        <begin position="6"/>
        <end position="29"/>
    </location>
</feature>
<dbReference type="InterPro" id="IPR013766">
    <property type="entry name" value="Thioredoxin_domain"/>
</dbReference>
<dbReference type="AlphaFoldDB" id="A0AAU7QKU3"/>
<proteinExistence type="predicted"/>
<dbReference type="GO" id="GO:0030313">
    <property type="term" value="C:cell envelope"/>
    <property type="evidence" value="ECO:0007669"/>
    <property type="project" value="UniProtKB-SubCell"/>
</dbReference>
<dbReference type="PANTHER" id="PTHR42852">
    <property type="entry name" value="THIOL:DISULFIDE INTERCHANGE PROTEIN DSBE"/>
    <property type="match status" value="1"/>
</dbReference>
<evidence type="ECO:0000256" key="4">
    <source>
        <dbReference type="ARBA" id="ARBA00023284"/>
    </source>
</evidence>
<dbReference type="GO" id="GO:0015036">
    <property type="term" value="F:disulfide oxidoreductase activity"/>
    <property type="evidence" value="ECO:0007669"/>
    <property type="project" value="UniProtKB-ARBA"/>
</dbReference>
<comment type="subcellular location">
    <subcellularLocation>
        <location evidence="1">Cell envelope</location>
    </subcellularLocation>
</comment>
<feature type="transmembrane region" description="Helical" evidence="5">
    <location>
        <begin position="81"/>
        <end position="97"/>
    </location>
</feature>
<name>A0AAU7QKU3_9GAMM</name>
<dbReference type="InterPro" id="IPR036249">
    <property type="entry name" value="Thioredoxin-like_sf"/>
</dbReference>
<keyword evidence="5" id="KW-0472">Membrane</keyword>
<evidence type="ECO:0000256" key="1">
    <source>
        <dbReference type="ARBA" id="ARBA00004196"/>
    </source>
</evidence>
<organism evidence="7">
    <name type="scientific">Rhodanobacter sp. IGA1.0</name>
    <dbReference type="NCBI Taxonomy" id="3158582"/>
    <lineage>
        <taxon>Bacteria</taxon>
        <taxon>Pseudomonadati</taxon>
        <taxon>Pseudomonadota</taxon>
        <taxon>Gammaproteobacteria</taxon>
        <taxon>Lysobacterales</taxon>
        <taxon>Rhodanobacteraceae</taxon>
        <taxon>Rhodanobacter</taxon>
    </lineage>
</organism>
<evidence type="ECO:0000256" key="3">
    <source>
        <dbReference type="ARBA" id="ARBA00023157"/>
    </source>
</evidence>
<dbReference type="RefSeq" id="WP_350016385.1">
    <property type="nucleotide sequence ID" value="NZ_CP157948.1"/>
</dbReference>
<keyword evidence="5" id="KW-0812">Transmembrane</keyword>
<dbReference type="Pfam" id="PF01790">
    <property type="entry name" value="LGT"/>
    <property type="match status" value="1"/>
</dbReference>
<dbReference type="GO" id="GO:0005886">
    <property type="term" value="C:plasma membrane"/>
    <property type="evidence" value="ECO:0007669"/>
    <property type="project" value="InterPro"/>
</dbReference>
<dbReference type="GO" id="GO:0042158">
    <property type="term" value="P:lipoprotein biosynthetic process"/>
    <property type="evidence" value="ECO:0007669"/>
    <property type="project" value="InterPro"/>
</dbReference>
<dbReference type="PANTHER" id="PTHR42852:SF6">
    <property type="entry name" value="THIOL:DISULFIDE INTERCHANGE PROTEIN DSBE"/>
    <property type="match status" value="1"/>
</dbReference>
<evidence type="ECO:0000259" key="6">
    <source>
        <dbReference type="PROSITE" id="PS51352"/>
    </source>
</evidence>
<keyword evidence="4" id="KW-0676">Redox-active center</keyword>
<accession>A0AAU7QKU3</accession>
<feature type="transmembrane region" description="Helical" evidence="5">
    <location>
        <begin position="106"/>
        <end position="124"/>
    </location>
</feature>
<dbReference type="PROSITE" id="PS00194">
    <property type="entry name" value="THIOREDOXIN_1"/>
    <property type="match status" value="1"/>
</dbReference>
<dbReference type="SUPFAM" id="SSF52833">
    <property type="entry name" value="Thioredoxin-like"/>
    <property type="match status" value="1"/>
</dbReference>
<keyword evidence="3" id="KW-1015">Disulfide bond</keyword>
<keyword evidence="5" id="KW-1133">Transmembrane helix</keyword>
<dbReference type="GO" id="GO:0016209">
    <property type="term" value="F:antioxidant activity"/>
    <property type="evidence" value="ECO:0007669"/>
    <property type="project" value="InterPro"/>
</dbReference>
<reference evidence="7" key="1">
    <citation type="submission" date="2024-06" db="EMBL/GenBank/DDBJ databases">
        <authorList>
            <person name="Sun Y."/>
        </authorList>
    </citation>
    <scope>NUCLEOTIDE SEQUENCE</scope>
    <source>
        <strain evidence="7">IGA1.0</strain>
    </source>
</reference>
<feature type="transmembrane region" description="Helical" evidence="5">
    <location>
        <begin position="41"/>
        <end position="61"/>
    </location>
</feature>
<evidence type="ECO:0000313" key="7">
    <source>
        <dbReference type="EMBL" id="XBS90191.1"/>
    </source>
</evidence>
<dbReference type="GO" id="GO:0017004">
    <property type="term" value="P:cytochrome complex assembly"/>
    <property type="evidence" value="ECO:0007669"/>
    <property type="project" value="UniProtKB-KW"/>
</dbReference>
<dbReference type="EMBL" id="CP157948">
    <property type="protein sequence ID" value="XBS90191.1"/>
    <property type="molecule type" value="Genomic_DNA"/>
</dbReference>